<accession>A0AAD7JFK4</accession>
<reference evidence="2" key="1">
    <citation type="submission" date="2023-03" db="EMBL/GenBank/DDBJ databases">
        <title>Massive genome expansion in bonnet fungi (Mycena s.s.) driven by repeated elements and novel gene families across ecological guilds.</title>
        <authorList>
            <consortium name="Lawrence Berkeley National Laboratory"/>
            <person name="Harder C.B."/>
            <person name="Miyauchi S."/>
            <person name="Viragh M."/>
            <person name="Kuo A."/>
            <person name="Thoen E."/>
            <person name="Andreopoulos B."/>
            <person name="Lu D."/>
            <person name="Skrede I."/>
            <person name="Drula E."/>
            <person name="Henrissat B."/>
            <person name="Morin E."/>
            <person name="Kohler A."/>
            <person name="Barry K."/>
            <person name="LaButti K."/>
            <person name="Morin E."/>
            <person name="Salamov A."/>
            <person name="Lipzen A."/>
            <person name="Mereny Z."/>
            <person name="Hegedus B."/>
            <person name="Baldrian P."/>
            <person name="Stursova M."/>
            <person name="Weitz H."/>
            <person name="Taylor A."/>
            <person name="Grigoriev I.V."/>
            <person name="Nagy L.G."/>
            <person name="Martin F."/>
            <person name="Kauserud H."/>
        </authorList>
    </citation>
    <scope>NUCLEOTIDE SEQUENCE</scope>
    <source>
        <strain evidence="2">CBHHK182m</strain>
    </source>
</reference>
<protein>
    <submittedName>
        <fullName evidence="2">Uncharacterized protein</fullName>
    </submittedName>
</protein>
<feature type="region of interest" description="Disordered" evidence="1">
    <location>
        <begin position="356"/>
        <end position="387"/>
    </location>
</feature>
<evidence type="ECO:0000256" key="1">
    <source>
        <dbReference type="SAM" id="MobiDB-lite"/>
    </source>
</evidence>
<dbReference type="EMBL" id="JARKIB010000032">
    <property type="protein sequence ID" value="KAJ7762679.1"/>
    <property type="molecule type" value="Genomic_DNA"/>
</dbReference>
<feature type="compositionally biased region" description="Basic and acidic residues" evidence="1">
    <location>
        <begin position="368"/>
        <end position="387"/>
    </location>
</feature>
<comment type="caution">
    <text evidence="2">The sequence shown here is derived from an EMBL/GenBank/DDBJ whole genome shotgun (WGS) entry which is preliminary data.</text>
</comment>
<dbReference type="Proteomes" id="UP001215598">
    <property type="component" value="Unassembled WGS sequence"/>
</dbReference>
<organism evidence="2 3">
    <name type="scientific">Mycena metata</name>
    <dbReference type="NCBI Taxonomy" id="1033252"/>
    <lineage>
        <taxon>Eukaryota</taxon>
        <taxon>Fungi</taxon>
        <taxon>Dikarya</taxon>
        <taxon>Basidiomycota</taxon>
        <taxon>Agaricomycotina</taxon>
        <taxon>Agaricomycetes</taxon>
        <taxon>Agaricomycetidae</taxon>
        <taxon>Agaricales</taxon>
        <taxon>Marasmiineae</taxon>
        <taxon>Mycenaceae</taxon>
        <taxon>Mycena</taxon>
    </lineage>
</organism>
<evidence type="ECO:0000313" key="3">
    <source>
        <dbReference type="Proteomes" id="UP001215598"/>
    </source>
</evidence>
<gene>
    <name evidence="2" type="ORF">B0H16DRAFT_1455703</name>
</gene>
<name>A0AAD7JFK4_9AGAR</name>
<keyword evidence="3" id="KW-1185">Reference proteome</keyword>
<dbReference type="AlphaFoldDB" id="A0AAD7JFK4"/>
<evidence type="ECO:0000313" key="2">
    <source>
        <dbReference type="EMBL" id="KAJ7762679.1"/>
    </source>
</evidence>
<proteinExistence type="predicted"/>
<sequence>MAEAMSSQVFPRSWRMARSRSSLICIGRKRWMGEEIVQRKDERVDIGYKIFQFFGRCVGIVESDDDYSDRVELSRGPFYCRRFNIRERVHKELNLCGNLVALHKEMTSLVSPRSVVVHWWCWSADKGEINSFSGRNEQRSLRSPRRPIPLHEARGEYPKIEWEPKKRGGCETVEGDAWSMWLLGAERLDDKIGSELLKSGRLPTDLVLFCLSSGMHVCWLEGSTGGRDREIFAVGLILPSGWFTFDQWERGNTQDVCVGAGKILEGDPVGIPEEGRFIRPVEDRWRATRTPECEVACKIITWICSSSALVLEFSIRISAQASKGWQTERNGLNSSPAPSGQRHPGKIFAWEKAVKDSSLRRPAGHPVQQRDSKEIRWQKKSESEMPDARFDSIEDQPQALRYGSVSVRDKAIYKSIFGQFLSACVRL</sequence>